<dbReference type="Proteomes" id="UP000184171">
    <property type="component" value="Unassembled WGS sequence"/>
</dbReference>
<dbReference type="RefSeq" id="WP_072910031.1">
    <property type="nucleotide sequence ID" value="NZ_FQZT01000025.1"/>
</dbReference>
<evidence type="ECO:0000313" key="1">
    <source>
        <dbReference type="EMBL" id="SHJ91155.1"/>
    </source>
</evidence>
<organism evidence="1 2">
    <name type="scientific">Malonomonas rubra DSM 5091</name>
    <dbReference type="NCBI Taxonomy" id="1122189"/>
    <lineage>
        <taxon>Bacteria</taxon>
        <taxon>Pseudomonadati</taxon>
        <taxon>Thermodesulfobacteriota</taxon>
        <taxon>Desulfuromonadia</taxon>
        <taxon>Desulfuromonadales</taxon>
        <taxon>Geopsychrobacteraceae</taxon>
        <taxon>Malonomonas</taxon>
    </lineage>
</organism>
<gene>
    <name evidence="1" type="ORF">SAMN02745165_03513</name>
</gene>
<proteinExistence type="predicted"/>
<evidence type="ECO:0000313" key="2">
    <source>
        <dbReference type="Proteomes" id="UP000184171"/>
    </source>
</evidence>
<keyword evidence="2" id="KW-1185">Reference proteome</keyword>
<dbReference type="AlphaFoldDB" id="A0A1M6N5Z4"/>
<protein>
    <submittedName>
        <fullName evidence="1">Uncharacterized protein</fullName>
    </submittedName>
</protein>
<dbReference type="OrthoDB" id="7451512at2"/>
<dbReference type="Pfam" id="PF20126">
    <property type="entry name" value="TumE"/>
    <property type="match status" value="1"/>
</dbReference>
<sequence length="116" mass="13689">MNTYDLENLLNLDGEIYPLENGHWIKFEAHQVEPSPQIPHGISYSLTLHDKHNRRVIGFDNAHGIKPKRKRFRARRITWDHEHRLEKVVEYEFESAGQLIEDFWAAIETYLGEGHA</sequence>
<reference evidence="1 2" key="1">
    <citation type="submission" date="2016-11" db="EMBL/GenBank/DDBJ databases">
        <authorList>
            <person name="Jaros S."/>
            <person name="Januszkiewicz K."/>
            <person name="Wedrychowicz H."/>
        </authorList>
    </citation>
    <scope>NUCLEOTIDE SEQUENCE [LARGE SCALE GENOMIC DNA]</scope>
    <source>
        <strain evidence="1 2">DSM 5091</strain>
    </source>
</reference>
<name>A0A1M6N5Z4_MALRU</name>
<accession>A0A1M6N5Z4</accession>
<dbReference type="InterPro" id="IPR045397">
    <property type="entry name" value="TumE-like"/>
</dbReference>
<dbReference type="EMBL" id="FQZT01000025">
    <property type="protein sequence ID" value="SHJ91155.1"/>
    <property type="molecule type" value="Genomic_DNA"/>
</dbReference>